<dbReference type="GeneID" id="44982816"/>
<keyword evidence="2" id="KW-1185">Reference proteome</keyword>
<proteinExistence type="predicted"/>
<name>A0A248KE54_SALBN</name>
<organism evidence="1 2">
    <name type="scientific">Salmonella bongori serovar 66:z41:- str. SA19983605</name>
    <dbReference type="NCBI Taxonomy" id="1243617"/>
    <lineage>
        <taxon>Bacteria</taxon>
        <taxon>Pseudomonadati</taxon>
        <taxon>Pseudomonadota</taxon>
        <taxon>Gammaproteobacteria</taxon>
        <taxon>Enterobacterales</taxon>
        <taxon>Enterobacteriaceae</taxon>
        <taxon>Salmonella</taxon>
    </lineage>
</organism>
<evidence type="ECO:0000313" key="2">
    <source>
        <dbReference type="Proteomes" id="UP000197991"/>
    </source>
</evidence>
<dbReference type="Gene3D" id="2.10.70.10">
    <property type="entry name" value="Complement Module, domain 1"/>
    <property type="match status" value="1"/>
</dbReference>
<sequence length="74" mass="8296">MIIIIVIIFITDRPDMHNTTAAAKNVNAPLSPARTKRQIDSRTLLGDEGWALIEHNGQLYLLRQTQSGKLILTK</sequence>
<dbReference type="Proteomes" id="UP000197991">
    <property type="component" value="Chromosome"/>
</dbReference>
<dbReference type="AlphaFoldDB" id="A0A248KE54"/>
<accession>A0A248KE54</accession>
<reference evidence="1 2" key="1">
    <citation type="submission" date="2017-06" db="EMBL/GenBank/DDBJ databases">
        <title>Salmonella reference genomes for public health.</title>
        <authorList>
            <person name="Robertson J."/>
            <person name="Yoshida C."/>
            <person name="Gurnik S."/>
            <person name="Nash J."/>
        </authorList>
    </citation>
    <scope>NUCLEOTIDE SEQUENCE [LARGE SCALE GENOMIC DNA]</scope>
    <source>
        <strain evidence="1 2">SA19983605</strain>
    </source>
</reference>
<dbReference type="EMBL" id="CP022120">
    <property type="protein sequence ID" value="ASG56317.1"/>
    <property type="molecule type" value="Genomic_DNA"/>
</dbReference>
<dbReference type="InterPro" id="IPR019600">
    <property type="entry name" value="Hemin_uptake_protein_HemP"/>
</dbReference>
<evidence type="ECO:0000313" key="1">
    <source>
        <dbReference type="EMBL" id="ASG56317.1"/>
    </source>
</evidence>
<protein>
    <submittedName>
        <fullName evidence="1">Hemin uptake protein HemP</fullName>
    </submittedName>
</protein>
<dbReference type="Pfam" id="PF10636">
    <property type="entry name" value="hemP"/>
    <property type="match status" value="1"/>
</dbReference>
<dbReference type="RefSeq" id="WP_071826008.1">
    <property type="nucleotide sequence ID" value="NZ_CP022120.1"/>
</dbReference>
<dbReference type="OrthoDB" id="6121157at2"/>
<gene>
    <name evidence="1" type="ORF">LFZ56_19840</name>
</gene>